<comment type="caution">
    <text evidence="2">The sequence shown here is derived from an EMBL/GenBank/DDBJ whole genome shotgun (WGS) entry which is preliminary data.</text>
</comment>
<accession>A0ABQ5YE64</accession>
<dbReference type="Proteomes" id="UP001156706">
    <property type="component" value="Unassembled WGS sequence"/>
</dbReference>
<dbReference type="PANTHER" id="PTHR35191:SF1">
    <property type="entry name" value="PROPHAGE SIDE TAIL FIBER PROTEIN HOMOLOG STFQ-RELATED"/>
    <property type="match status" value="1"/>
</dbReference>
<evidence type="ECO:0000313" key="3">
    <source>
        <dbReference type="Proteomes" id="UP001156706"/>
    </source>
</evidence>
<feature type="domain" description="Phage tail fibre protein N-terminal" evidence="1">
    <location>
        <begin position="1"/>
        <end position="141"/>
    </location>
</feature>
<dbReference type="InterPro" id="IPR051934">
    <property type="entry name" value="Phage_Tail_Fiber_Structural"/>
</dbReference>
<reference evidence="3" key="1">
    <citation type="journal article" date="2019" name="Int. J. Syst. Evol. Microbiol.">
        <title>The Global Catalogue of Microorganisms (GCM) 10K type strain sequencing project: providing services to taxonomists for standard genome sequencing and annotation.</title>
        <authorList>
            <consortium name="The Broad Institute Genomics Platform"/>
            <consortium name="The Broad Institute Genome Sequencing Center for Infectious Disease"/>
            <person name="Wu L."/>
            <person name="Ma J."/>
        </authorList>
    </citation>
    <scope>NUCLEOTIDE SEQUENCE [LARGE SCALE GENOMIC DNA]</scope>
    <source>
        <strain evidence="3">NBRC 110044</strain>
    </source>
</reference>
<dbReference type="EMBL" id="BSOG01000002">
    <property type="protein sequence ID" value="GLR13265.1"/>
    <property type="molecule type" value="Genomic_DNA"/>
</dbReference>
<proteinExistence type="predicted"/>
<organism evidence="2 3">
    <name type="scientific">Chitinimonas prasina</name>
    <dbReference type="NCBI Taxonomy" id="1434937"/>
    <lineage>
        <taxon>Bacteria</taxon>
        <taxon>Pseudomonadati</taxon>
        <taxon>Pseudomonadota</taxon>
        <taxon>Betaproteobacteria</taxon>
        <taxon>Neisseriales</taxon>
        <taxon>Chitinibacteraceae</taxon>
        <taxon>Chitinimonas</taxon>
    </lineage>
</organism>
<dbReference type="Pfam" id="PF12571">
    <property type="entry name" value="Phage_tail_fib"/>
    <property type="match status" value="1"/>
</dbReference>
<keyword evidence="3" id="KW-1185">Reference proteome</keyword>
<evidence type="ECO:0000259" key="1">
    <source>
        <dbReference type="Pfam" id="PF12571"/>
    </source>
</evidence>
<evidence type="ECO:0000313" key="2">
    <source>
        <dbReference type="EMBL" id="GLR13265.1"/>
    </source>
</evidence>
<sequence>MANYYTLVTQAGHILLAQALANRQPLVIASIAAGTGQNEAEYDPSATQTALANEVWRGTPNTVAQDAANPTWICVAGEIPTQVGGYTVRELGLFAPDGTLIAIGKTPPCTKPLPTDGAAFPLPVKFVFCVTDRAAVSLVVSSSTYATEEFSTGIVAAHAAAGDPHPHYLRRNERARIHFLTQR</sequence>
<dbReference type="InterPro" id="IPR022225">
    <property type="entry name" value="Phage_tail_fibre_N"/>
</dbReference>
<dbReference type="PANTHER" id="PTHR35191">
    <property type="entry name" value="PROPHAGE SIDE TAIL FIBER PROTEIN HOMOLOG STFQ-RELATED"/>
    <property type="match status" value="1"/>
</dbReference>
<gene>
    <name evidence="2" type="ORF">GCM10007907_20550</name>
</gene>
<dbReference type="RefSeq" id="WP_284196372.1">
    <property type="nucleotide sequence ID" value="NZ_BSOG01000002.1"/>
</dbReference>
<protein>
    <recommendedName>
        <fullName evidence="1">Phage tail fibre protein N-terminal domain-containing protein</fullName>
    </recommendedName>
</protein>
<name>A0ABQ5YE64_9NEIS</name>